<dbReference type="AlphaFoldDB" id="A0A1R4LNW1"/>
<name>A0A1R4LNW1_VIBR1</name>
<keyword evidence="3" id="KW-1185">Reference proteome</keyword>
<evidence type="ECO:0000313" key="2">
    <source>
        <dbReference type="EMBL" id="SJN58143.1"/>
    </source>
</evidence>
<keyword evidence="1" id="KW-0472">Membrane</keyword>
<dbReference type="RefSeq" id="WP_077336626.1">
    <property type="nucleotide sequence ID" value="NZ_FULE01000035.1"/>
</dbReference>
<evidence type="ECO:0000256" key="1">
    <source>
        <dbReference type="SAM" id="Phobius"/>
    </source>
</evidence>
<dbReference type="InterPro" id="IPR010351">
    <property type="entry name" value="DUF943"/>
</dbReference>
<accession>A0A1R4LNW1</accession>
<feature type="transmembrane region" description="Helical" evidence="1">
    <location>
        <begin position="7"/>
        <end position="25"/>
    </location>
</feature>
<evidence type="ECO:0000313" key="3">
    <source>
        <dbReference type="Proteomes" id="UP000188276"/>
    </source>
</evidence>
<protein>
    <submittedName>
        <fullName evidence="2">Uncharacterized protein</fullName>
    </submittedName>
</protein>
<proteinExistence type="predicted"/>
<gene>
    <name evidence="2" type="ORF">VR7878_02674</name>
</gene>
<dbReference type="Pfam" id="PF06092">
    <property type="entry name" value="DUF943"/>
    <property type="match status" value="1"/>
</dbReference>
<dbReference type="OrthoDB" id="6521020at2"/>
<keyword evidence="1" id="KW-1133">Transmembrane helix</keyword>
<sequence>MSKKLSFVIMLLVCGMGYGVYLWLLPVQIIDVHQKNNWTSVVVKNFPVTQQRKIDWWDKNKDYLKEHYDVPKPNKNGHFDIIFWDIGSGYKVDQMTDEDSDLLCFSDMKTSRNCIEKKRVFWVSLGRNGGLQFR</sequence>
<reference evidence="3" key="1">
    <citation type="submission" date="2017-02" db="EMBL/GenBank/DDBJ databases">
        <authorList>
            <person name="Rodrigo-Torres L."/>
            <person name="Arahal R.D."/>
            <person name="Lucena T."/>
        </authorList>
    </citation>
    <scope>NUCLEOTIDE SEQUENCE [LARGE SCALE GENOMIC DNA]</scope>
    <source>
        <strain evidence="3">CECT 7878</strain>
    </source>
</reference>
<keyword evidence="1" id="KW-0812">Transmembrane</keyword>
<dbReference type="STRING" id="1123498.VR7878_02674"/>
<dbReference type="EMBL" id="FULE01000035">
    <property type="protein sequence ID" value="SJN58143.1"/>
    <property type="molecule type" value="Genomic_DNA"/>
</dbReference>
<dbReference type="Proteomes" id="UP000188276">
    <property type="component" value="Unassembled WGS sequence"/>
</dbReference>
<organism evidence="2 3">
    <name type="scientific">Vibrio ruber (strain DSM 16370 / JCM 11486 / BCRC 17186 / CECT 7878 / LMG 23124 / VR1)</name>
    <dbReference type="NCBI Taxonomy" id="1123498"/>
    <lineage>
        <taxon>Bacteria</taxon>
        <taxon>Pseudomonadati</taxon>
        <taxon>Pseudomonadota</taxon>
        <taxon>Gammaproteobacteria</taxon>
        <taxon>Vibrionales</taxon>
        <taxon>Vibrionaceae</taxon>
        <taxon>Vibrio</taxon>
    </lineage>
</organism>